<gene>
    <name evidence="2" type="ORF">GCM10007924_05720</name>
</gene>
<dbReference type="RefSeq" id="WP_169559358.1">
    <property type="nucleotide sequence ID" value="NZ_BSNF01000001.1"/>
</dbReference>
<keyword evidence="3" id="KW-1185">Reference proteome</keyword>
<evidence type="ECO:0000313" key="3">
    <source>
        <dbReference type="Proteomes" id="UP001161409"/>
    </source>
</evidence>
<reference evidence="2" key="1">
    <citation type="journal article" date="2014" name="Int. J. Syst. Evol. Microbiol.">
        <title>Complete genome of a new Firmicutes species belonging to the dominant human colonic microbiota ('Ruminococcus bicirculans') reveals two chromosomes and a selective capacity to utilize plant glucans.</title>
        <authorList>
            <consortium name="NISC Comparative Sequencing Program"/>
            <person name="Wegmann U."/>
            <person name="Louis P."/>
            <person name="Goesmann A."/>
            <person name="Henrissat B."/>
            <person name="Duncan S.H."/>
            <person name="Flint H.J."/>
        </authorList>
    </citation>
    <scope>NUCLEOTIDE SEQUENCE</scope>
    <source>
        <strain evidence="2">NBRC 103408</strain>
    </source>
</reference>
<comment type="caution">
    <text evidence="2">The sequence shown here is derived from an EMBL/GenBank/DDBJ whole genome shotgun (WGS) entry which is preliminary data.</text>
</comment>
<accession>A0ABQ5U4E4</accession>
<feature type="chain" id="PRO_5046495741" description="Lipoprotein" evidence="1">
    <location>
        <begin position="26"/>
        <end position="197"/>
    </location>
</feature>
<dbReference type="PROSITE" id="PS51257">
    <property type="entry name" value="PROKAR_LIPOPROTEIN"/>
    <property type="match status" value="1"/>
</dbReference>
<dbReference type="EMBL" id="BSNF01000001">
    <property type="protein sequence ID" value="GLQ05351.1"/>
    <property type="molecule type" value="Genomic_DNA"/>
</dbReference>
<reference evidence="2" key="2">
    <citation type="submission" date="2023-01" db="EMBL/GenBank/DDBJ databases">
        <title>Draft genome sequence of Sneathiella chinensis strain NBRC 103408.</title>
        <authorList>
            <person name="Sun Q."/>
            <person name="Mori K."/>
        </authorList>
    </citation>
    <scope>NUCLEOTIDE SEQUENCE</scope>
    <source>
        <strain evidence="2">NBRC 103408</strain>
    </source>
</reference>
<sequence length="197" mass="21961">MIKLNRIVLMVGAALALVLSGCVSTPEKQTFADITFQHLTPINLDVGEIRVVNDFRAPLKAPHVEHELPVKIDQSVTRWVRDRLKAVGNSGSVAVVTIKDASAVETSLEKTTGLSGLVTRDQAELYTFQVDVDLQIQTISGSRGFANAVAKRQKSVPEDISLNDREQVYYGQVERLMQDFDLEMEKNIRQFMSAFVR</sequence>
<evidence type="ECO:0000256" key="1">
    <source>
        <dbReference type="SAM" id="SignalP"/>
    </source>
</evidence>
<proteinExistence type="predicted"/>
<organism evidence="2 3">
    <name type="scientific">Sneathiella chinensis</name>
    <dbReference type="NCBI Taxonomy" id="349750"/>
    <lineage>
        <taxon>Bacteria</taxon>
        <taxon>Pseudomonadati</taxon>
        <taxon>Pseudomonadota</taxon>
        <taxon>Alphaproteobacteria</taxon>
        <taxon>Sneathiellales</taxon>
        <taxon>Sneathiellaceae</taxon>
        <taxon>Sneathiella</taxon>
    </lineage>
</organism>
<name>A0ABQ5U4E4_9PROT</name>
<keyword evidence="1" id="KW-0732">Signal</keyword>
<dbReference type="Proteomes" id="UP001161409">
    <property type="component" value="Unassembled WGS sequence"/>
</dbReference>
<evidence type="ECO:0008006" key="4">
    <source>
        <dbReference type="Google" id="ProtNLM"/>
    </source>
</evidence>
<protein>
    <recommendedName>
        <fullName evidence="4">Lipoprotein</fullName>
    </recommendedName>
</protein>
<feature type="signal peptide" evidence="1">
    <location>
        <begin position="1"/>
        <end position="25"/>
    </location>
</feature>
<evidence type="ECO:0000313" key="2">
    <source>
        <dbReference type="EMBL" id="GLQ05351.1"/>
    </source>
</evidence>